<evidence type="ECO:0000256" key="2">
    <source>
        <dbReference type="SAM" id="SignalP"/>
    </source>
</evidence>
<dbReference type="AlphaFoldDB" id="A0A3S5IQH5"/>
<dbReference type="Proteomes" id="UP000284403">
    <property type="component" value="Unassembled WGS sequence"/>
</dbReference>
<gene>
    <name evidence="3" type="ORF">Tco025E_08835</name>
</gene>
<accession>A0A3S5IQH5</accession>
<dbReference type="EMBL" id="MKKU01000897">
    <property type="protein sequence ID" value="RNF00258.1"/>
    <property type="molecule type" value="Genomic_DNA"/>
</dbReference>
<protein>
    <submittedName>
        <fullName evidence="3">Putative heat shock protein-like protein</fullName>
    </submittedName>
</protein>
<name>A0A3S5IQH5_9TRYP</name>
<evidence type="ECO:0000313" key="3">
    <source>
        <dbReference type="EMBL" id="RNF00258.1"/>
    </source>
</evidence>
<reference evidence="3 4" key="1">
    <citation type="journal article" date="2018" name="BMC Genomics">
        <title>Genomic comparison of Trypanosoma conorhini and Trypanosoma rangeli to Trypanosoma cruzi strains of high and low virulence.</title>
        <authorList>
            <person name="Bradwell K.R."/>
            <person name="Koparde V.N."/>
            <person name="Matveyev A.V."/>
            <person name="Serrano M.G."/>
            <person name="Alves J.M."/>
            <person name="Parikh H."/>
            <person name="Huang B."/>
            <person name="Lee V."/>
            <person name="Espinosa-Alvarez O."/>
            <person name="Ortiz P.A."/>
            <person name="Costa-Martins A.G."/>
            <person name="Teixeira M.M."/>
            <person name="Buck G.A."/>
        </authorList>
    </citation>
    <scope>NUCLEOTIDE SEQUENCE [LARGE SCALE GENOMIC DNA]</scope>
    <source>
        <strain evidence="3 4">025E</strain>
    </source>
</reference>
<feature type="region of interest" description="Disordered" evidence="1">
    <location>
        <begin position="212"/>
        <end position="244"/>
    </location>
</feature>
<organism evidence="3 4">
    <name type="scientific">Trypanosoma conorhini</name>
    <dbReference type="NCBI Taxonomy" id="83891"/>
    <lineage>
        <taxon>Eukaryota</taxon>
        <taxon>Discoba</taxon>
        <taxon>Euglenozoa</taxon>
        <taxon>Kinetoplastea</taxon>
        <taxon>Metakinetoplastina</taxon>
        <taxon>Trypanosomatida</taxon>
        <taxon>Trypanosomatidae</taxon>
        <taxon>Trypanosoma</taxon>
    </lineage>
</organism>
<feature type="chain" id="PRO_5018529019" evidence="2">
    <location>
        <begin position="24"/>
        <end position="244"/>
    </location>
</feature>
<proteinExistence type="predicted"/>
<keyword evidence="4" id="KW-1185">Reference proteome</keyword>
<sequence>MLWTWTGTWLSTCIVLMANKTHPARTPQGGSYTHLLQPPTNKSGGTCWPRLFASIPGASTTYGQCYAACIRHSTILVDSRGAVKIHGLLDARQPRVFNAHWVFCKPLWMRATSLPQSPCTRFLSLLCAPACEELGPLWRKNESKGPQQHPLLLPRSTLWQFLAWMERHDYHVMSTAVLEDLERVIEDAAHEGRSGERTSGVRQNRLEYLQRERDRLLRGGQTSSQRGGNRREVRPVTVPDDGCK</sequence>
<keyword evidence="2" id="KW-0732">Signal</keyword>
<dbReference type="GeneID" id="40322446"/>
<dbReference type="OrthoDB" id="242701at2759"/>
<dbReference type="RefSeq" id="XP_029224210.1">
    <property type="nucleotide sequence ID" value="XM_029375671.1"/>
</dbReference>
<feature type="signal peptide" evidence="2">
    <location>
        <begin position="1"/>
        <end position="23"/>
    </location>
</feature>
<comment type="caution">
    <text evidence="3">The sequence shown here is derived from an EMBL/GenBank/DDBJ whole genome shotgun (WGS) entry which is preliminary data.</text>
</comment>
<evidence type="ECO:0000313" key="4">
    <source>
        <dbReference type="Proteomes" id="UP000284403"/>
    </source>
</evidence>
<evidence type="ECO:0000256" key="1">
    <source>
        <dbReference type="SAM" id="MobiDB-lite"/>
    </source>
</evidence>
<keyword evidence="3" id="KW-0346">Stress response</keyword>